<dbReference type="AlphaFoldDB" id="A0A1Y5T3Q7"/>
<sequence>MLSLYLMASRIPSLNWLRVFEAAARTESFARAAQQLNMSAAAVSQQVKALETQLGARLFVRHPHSVTLTEAGRGYLPSVQQSLLMLETATTGLFGESRQQRVFVQSNMLFAHGFLAAGIPLFNEKHPDVRAMLGTSNQASETASQFTDLHIVFGNPSLFGAAHDPLLQERLYPMARPELAERITAPQDLLKHVLIEVASHRAGWPYVFEALKLSQANARYTFVDNTIMAATMAAAGGGICLARAPASDIIASMSGLVPCLPGFEVPGQEGYHLVYADEASLRPAARVFRNWLLAYLAQT</sequence>
<dbReference type="GO" id="GO:0003700">
    <property type="term" value="F:DNA-binding transcription factor activity"/>
    <property type="evidence" value="ECO:0007669"/>
    <property type="project" value="InterPro"/>
</dbReference>
<dbReference type="InterPro" id="IPR000847">
    <property type="entry name" value="LysR_HTH_N"/>
</dbReference>
<keyword evidence="7" id="KW-1185">Reference proteome</keyword>
<dbReference type="InterPro" id="IPR036388">
    <property type="entry name" value="WH-like_DNA-bd_sf"/>
</dbReference>
<dbReference type="PROSITE" id="PS50931">
    <property type="entry name" value="HTH_LYSR"/>
    <property type="match status" value="1"/>
</dbReference>
<comment type="similarity">
    <text evidence="1">Belongs to the LysR transcriptional regulatory family.</text>
</comment>
<dbReference type="InterPro" id="IPR058163">
    <property type="entry name" value="LysR-type_TF_proteobact-type"/>
</dbReference>
<accession>A0A1Y5T3Q7</accession>
<dbReference type="GO" id="GO:0006351">
    <property type="term" value="P:DNA-templated transcription"/>
    <property type="evidence" value="ECO:0007669"/>
    <property type="project" value="TreeGrafter"/>
</dbReference>
<keyword evidence="2" id="KW-0805">Transcription regulation</keyword>
<gene>
    <name evidence="6" type="primary">gcvA_11</name>
    <name evidence="6" type="ORF">TRL7639_02943</name>
</gene>
<dbReference type="SUPFAM" id="SSF53850">
    <property type="entry name" value="Periplasmic binding protein-like II"/>
    <property type="match status" value="1"/>
</dbReference>
<dbReference type="EMBL" id="FWFO01000002">
    <property type="protein sequence ID" value="SLN55227.1"/>
    <property type="molecule type" value="Genomic_DNA"/>
</dbReference>
<dbReference type="Proteomes" id="UP000193077">
    <property type="component" value="Unassembled WGS sequence"/>
</dbReference>
<proteinExistence type="inferred from homology"/>
<evidence type="ECO:0000256" key="2">
    <source>
        <dbReference type="ARBA" id="ARBA00023015"/>
    </source>
</evidence>
<dbReference type="InterPro" id="IPR005119">
    <property type="entry name" value="LysR_subst-bd"/>
</dbReference>
<keyword evidence="4" id="KW-0804">Transcription</keyword>
<evidence type="ECO:0000256" key="1">
    <source>
        <dbReference type="ARBA" id="ARBA00009437"/>
    </source>
</evidence>
<keyword evidence="3" id="KW-0238">DNA-binding</keyword>
<organism evidence="6 7">
    <name type="scientific">Falsiruegeria litorea R37</name>
    <dbReference type="NCBI Taxonomy" id="1200284"/>
    <lineage>
        <taxon>Bacteria</taxon>
        <taxon>Pseudomonadati</taxon>
        <taxon>Pseudomonadota</taxon>
        <taxon>Alphaproteobacteria</taxon>
        <taxon>Rhodobacterales</taxon>
        <taxon>Roseobacteraceae</taxon>
        <taxon>Falsiruegeria</taxon>
    </lineage>
</organism>
<dbReference type="Pfam" id="PF00126">
    <property type="entry name" value="HTH_1"/>
    <property type="match status" value="1"/>
</dbReference>
<dbReference type="PRINTS" id="PR00039">
    <property type="entry name" value="HTHLYSR"/>
</dbReference>
<evidence type="ECO:0000256" key="4">
    <source>
        <dbReference type="ARBA" id="ARBA00023163"/>
    </source>
</evidence>
<protein>
    <submittedName>
        <fullName evidence="6">Glycine cleavage system transcriptional activator</fullName>
    </submittedName>
</protein>
<evidence type="ECO:0000256" key="3">
    <source>
        <dbReference type="ARBA" id="ARBA00023125"/>
    </source>
</evidence>
<dbReference type="FunFam" id="1.10.10.10:FF:000001">
    <property type="entry name" value="LysR family transcriptional regulator"/>
    <property type="match status" value="1"/>
</dbReference>
<dbReference type="Gene3D" id="1.10.10.10">
    <property type="entry name" value="Winged helix-like DNA-binding domain superfamily/Winged helix DNA-binding domain"/>
    <property type="match status" value="1"/>
</dbReference>
<dbReference type="SUPFAM" id="SSF46785">
    <property type="entry name" value="Winged helix' DNA-binding domain"/>
    <property type="match status" value="1"/>
</dbReference>
<dbReference type="GO" id="GO:0043565">
    <property type="term" value="F:sequence-specific DNA binding"/>
    <property type="evidence" value="ECO:0007669"/>
    <property type="project" value="TreeGrafter"/>
</dbReference>
<evidence type="ECO:0000313" key="7">
    <source>
        <dbReference type="Proteomes" id="UP000193077"/>
    </source>
</evidence>
<feature type="domain" description="HTH lysR-type" evidence="5">
    <location>
        <begin position="12"/>
        <end position="69"/>
    </location>
</feature>
<reference evidence="6 7" key="1">
    <citation type="submission" date="2017-03" db="EMBL/GenBank/DDBJ databases">
        <authorList>
            <person name="Afonso C.L."/>
            <person name="Miller P.J."/>
            <person name="Scott M.A."/>
            <person name="Spackman E."/>
            <person name="Goraichik I."/>
            <person name="Dimitrov K.M."/>
            <person name="Suarez D.L."/>
            <person name="Swayne D.E."/>
        </authorList>
    </citation>
    <scope>NUCLEOTIDE SEQUENCE [LARGE SCALE GENOMIC DNA]</scope>
    <source>
        <strain evidence="6 7">CECT 7639</strain>
    </source>
</reference>
<dbReference type="InterPro" id="IPR036390">
    <property type="entry name" value="WH_DNA-bd_sf"/>
</dbReference>
<evidence type="ECO:0000259" key="5">
    <source>
        <dbReference type="PROSITE" id="PS50931"/>
    </source>
</evidence>
<dbReference type="Pfam" id="PF03466">
    <property type="entry name" value="LysR_substrate"/>
    <property type="match status" value="1"/>
</dbReference>
<dbReference type="PANTHER" id="PTHR30537:SF58">
    <property type="entry name" value="HTH-TYPE TRANSCRIPTIONAL REGULATOR PERR"/>
    <property type="match status" value="1"/>
</dbReference>
<name>A0A1Y5T3Q7_9RHOB</name>
<dbReference type="Gene3D" id="3.40.190.10">
    <property type="entry name" value="Periplasmic binding protein-like II"/>
    <property type="match status" value="2"/>
</dbReference>
<evidence type="ECO:0000313" key="6">
    <source>
        <dbReference type="EMBL" id="SLN55227.1"/>
    </source>
</evidence>
<dbReference type="PANTHER" id="PTHR30537">
    <property type="entry name" value="HTH-TYPE TRANSCRIPTIONAL REGULATOR"/>
    <property type="match status" value="1"/>
</dbReference>